<keyword evidence="7" id="KW-0067">ATP-binding</keyword>
<evidence type="ECO:0000313" key="11">
    <source>
        <dbReference type="EMBL" id="STY27834.1"/>
    </source>
</evidence>
<dbReference type="RefSeq" id="WP_027219823.1">
    <property type="nucleotide sequence ID" value="NZ_CAXYJC010000004.1"/>
</dbReference>
<dbReference type="GO" id="GO:0005524">
    <property type="term" value="F:ATP binding"/>
    <property type="evidence" value="ECO:0007669"/>
    <property type="project" value="UniProtKB-KW"/>
</dbReference>
<evidence type="ECO:0000256" key="8">
    <source>
        <dbReference type="ARBA" id="ARBA00023118"/>
    </source>
</evidence>
<proteinExistence type="inferred from homology"/>
<evidence type="ECO:0000256" key="1">
    <source>
        <dbReference type="ARBA" id="ARBA00006847"/>
    </source>
</evidence>
<gene>
    <name evidence="10" type="ORF">NCTC12000_00158</name>
    <name evidence="11" type="ORF">NCTC12000_03249</name>
</gene>
<sequence length="1131" mass="129734">MMVIFVSQCEKKALARTRRVLDAFADRIGDNAWQTVITQEGLLAVKKLLRKTASKNTAVSCHWIRSRSRTELVWVVGNKSKFDREGRVAVNSTSKNQVYRDDLLDWKLLPVIQSLACLAALLHDWGKANARFQQKLAKNFKGIPADRLRHEWVSCLLLKALILNTDNPYSDSDWLGTLKDGIINEDAIKTALRMSCEKPLADLPNIAKLIAWLVVSHHKLPVNPDNLFNGSECFSLDGLLKLIDKSWGYENKTVDEISLCLEFPHGLLTRSSKWLSQIKRWSAKLLGIEELISQTINDGSYCVLLHHARLSLMLGDHYFSSLDVNQTSNWKCTTELIANTQKDKSPKQALDQHLVGVSESARDVVAKLPLIENGLEFSFNTAELKRKSPPAYTWQDTAAKKVRDWRLSCNDMRKGFFAVNIASTGCGKTFANAKVMMALSEDGDSLRYVLALGLRTLTLQTGDEYRERIFNKNDGTDLAVLIGSKAIADLHYQSRLDQTYEQEQQGSESIESLLADSDEIVYQGELPEEGLTTILKKHKDRQLLYAPVLVCTIDHMIAATETTRGGRYILPSLRLLSSDLVIDEVDDFTGSDLIAIGRLIHLAGMLGRKVMISSATIPPAMAEGYFNAYREGWSLYCKTRNANPMVGCAWIDEFSTQVEEIGMREHATQEFRKIHDKYIDRRVKHLNKQPAKRKAIVINCEEAMKRSDEPVVKNKKEAWFNRIAQTTLDMHKLHNTVDKKTGLKVSFGVVRIANIQPCVQLTRYLLTYDWPEHSEARIMAYHSRQVLLLRHEQEKHLDKVLKRKEKRGEKPQAFYDQTIRRHLDTIAANRPDVKNLLFILVATPVEEVGRDHDFDWAVIEPSSYRSIIQLAGRVMRHREDTIEYPNIAILQYNWRTIKYGDAERKPRFYFPGYEPDPRKRQTNKLSNGKNDCLNSHDIFKIVDINLIKDRLDSIPRIQERPENSKTPMALLEHSVIESLLTYYEGKGPETLQGYIQGYWRLTALPQYLNRFRQSTKTTQLYRVANETGEAWFTERDTRGYFSYVNTGEFARQDDAYQISTLPLTAEQSQRLWIQRDYLHLLREQMEISEMSIDKAAIHYGEISLDVYPDGINTEYEYNDQLGLYKKESNHV</sequence>
<keyword evidence="4" id="KW-0547">Nucleotide-binding</keyword>
<feature type="domain" description="HD Cas3-type" evidence="9">
    <location>
        <begin position="102"/>
        <end position="275"/>
    </location>
</feature>
<dbReference type="InterPro" id="IPR054712">
    <property type="entry name" value="Cas3-like_dom"/>
</dbReference>
<dbReference type="Pfam" id="PF21384">
    <property type="entry name" value="Cas3_I-F_Cas2"/>
    <property type="match status" value="1"/>
</dbReference>
<evidence type="ECO:0000313" key="12">
    <source>
        <dbReference type="Proteomes" id="UP000254631"/>
    </source>
</evidence>
<accession>A0A378K1Y9</accession>
<dbReference type="Pfam" id="PF18019">
    <property type="entry name" value="Cas3_HD"/>
    <property type="match status" value="1"/>
</dbReference>
<dbReference type="GO" id="GO:0004386">
    <property type="term" value="F:helicase activity"/>
    <property type="evidence" value="ECO:0007669"/>
    <property type="project" value="UniProtKB-KW"/>
</dbReference>
<dbReference type="InterPro" id="IPR038257">
    <property type="entry name" value="CRISPR-assoc_Cas3_HD_sf"/>
</dbReference>
<dbReference type="GO" id="GO:0016787">
    <property type="term" value="F:hydrolase activity"/>
    <property type="evidence" value="ECO:0007669"/>
    <property type="project" value="UniProtKB-KW"/>
</dbReference>
<protein>
    <submittedName>
        <fullName evidence="10">Helicase Cas3</fullName>
    </submittedName>
</protein>
<evidence type="ECO:0000313" key="10">
    <source>
        <dbReference type="EMBL" id="STX78280.1"/>
    </source>
</evidence>
<dbReference type="InterPro" id="IPR006483">
    <property type="entry name" value="CRISPR-assoc_Cas3_HD"/>
</dbReference>
<dbReference type="GO" id="GO:0046872">
    <property type="term" value="F:metal ion binding"/>
    <property type="evidence" value="ECO:0007669"/>
    <property type="project" value="UniProtKB-KW"/>
</dbReference>
<dbReference type="Proteomes" id="UP000254631">
    <property type="component" value="Unassembled WGS sequence"/>
</dbReference>
<dbReference type="InterPro" id="IPR048823">
    <property type="entry name" value="Cas3_I-F_Cas2"/>
</dbReference>
<dbReference type="InterPro" id="IPR027417">
    <property type="entry name" value="P-loop_NTPase"/>
</dbReference>
<evidence type="ECO:0000256" key="2">
    <source>
        <dbReference type="ARBA" id="ARBA00009046"/>
    </source>
</evidence>
<dbReference type="Pfam" id="PF22590">
    <property type="entry name" value="Cas3-like_C_2"/>
    <property type="match status" value="1"/>
</dbReference>
<keyword evidence="8" id="KW-0051">Antiviral defense</keyword>
<name>A0A378K1Y9_LEGPN</name>
<comment type="similarity">
    <text evidence="2">In the central section; belongs to the CRISPR-associated helicase Cas3 family.</text>
</comment>
<dbReference type="GO" id="GO:0051607">
    <property type="term" value="P:defense response to virus"/>
    <property type="evidence" value="ECO:0007669"/>
    <property type="project" value="UniProtKB-KW"/>
</dbReference>
<organism evidence="10 12">
    <name type="scientific">Legionella pneumophila</name>
    <dbReference type="NCBI Taxonomy" id="446"/>
    <lineage>
        <taxon>Bacteria</taxon>
        <taxon>Pseudomonadati</taxon>
        <taxon>Pseudomonadota</taxon>
        <taxon>Gammaproteobacteria</taxon>
        <taxon>Legionellales</taxon>
        <taxon>Legionellaceae</taxon>
        <taxon>Legionella</taxon>
    </lineage>
</organism>
<comment type="similarity">
    <text evidence="1">In the N-terminal section; belongs to the CRISPR-associated nuclease Cas3-HD family.</text>
</comment>
<dbReference type="PROSITE" id="PS51643">
    <property type="entry name" value="HD_CAS3"/>
    <property type="match status" value="1"/>
</dbReference>
<dbReference type="EMBL" id="UGOL01000002">
    <property type="protein sequence ID" value="STY27834.1"/>
    <property type="molecule type" value="Genomic_DNA"/>
</dbReference>
<reference evidence="10 12" key="1">
    <citation type="submission" date="2018-06" db="EMBL/GenBank/DDBJ databases">
        <authorList>
            <consortium name="Pathogen Informatics"/>
            <person name="Doyle S."/>
        </authorList>
    </citation>
    <scope>NUCLEOTIDE SEQUENCE [LARGE SCALE GENOMIC DNA]</scope>
    <source>
        <strain evidence="10 12">NCTC12000</strain>
    </source>
</reference>
<evidence type="ECO:0000256" key="5">
    <source>
        <dbReference type="ARBA" id="ARBA00022801"/>
    </source>
</evidence>
<dbReference type="AlphaFoldDB" id="A0A378K1Y9"/>
<dbReference type="SUPFAM" id="SSF52540">
    <property type="entry name" value="P-loop containing nucleoside triphosphate hydrolases"/>
    <property type="match status" value="1"/>
</dbReference>
<evidence type="ECO:0000256" key="4">
    <source>
        <dbReference type="ARBA" id="ARBA00022741"/>
    </source>
</evidence>
<dbReference type="NCBIfam" id="TIGR02562">
    <property type="entry name" value="cas3_yersinia"/>
    <property type="match status" value="1"/>
</dbReference>
<dbReference type="InterPro" id="IPR013395">
    <property type="entry name" value="CRISPR-assoc_Cas3_yers"/>
</dbReference>
<dbReference type="Gene3D" id="1.10.3210.30">
    <property type="match status" value="1"/>
</dbReference>
<keyword evidence="3" id="KW-0479">Metal-binding</keyword>
<evidence type="ECO:0000256" key="6">
    <source>
        <dbReference type="ARBA" id="ARBA00022806"/>
    </source>
</evidence>
<keyword evidence="5" id="KW-0378">Hydrolase</keyword>
<evidence type="ECO:0000259" key="9">
    <source>
        <dbReference type="PROSITE" id="PS51643"/>
    </source>
</evidence>
<keyword evidence="6 10" id="KW-0347">Helicase</keyword>
<dbReference type="EMBL" id="UGOL01000001">
    <property type="protein sequence ID" value="STX78280.1"/>
    <property type="molecule type" value="Genomic_DNA"/>
</dbReference>
<evidence type="ECO:0000256" key="3">
    <source>
        <dbReference type="ARBA" id="ARBA00022723"/>
    </source>
</evidence>
<evidence type="ECO:0000256" key="7">
    <source>
        <dbReference type="ARBA" id="ARBA00022840"/>
    </source>
</evidence>